<dbReference type="AlphaFoldDB" id="A0A7V5U2D2"/>
<evidence type="ECO:0000313" key="1">
    <source>
        <dbReference type="EMBL" id="HHI97035.1"/>
    </source>
</evidence>
<sequence length="863" mass="97134">MKAFFGLDTETTLKEALKAALEREWARDDPVLEGMLRFLARRLEEARAATERLPQKTLIHLYSLLGVKAPDPKAARAVVVFDVSEKTKEPLVLEKGLSLATGELTFETEEEIWALPGGWSRLFFYVPSEILLLRLEEILPEKPATPGALPSSGRFTFRARFPLEVLAPEEKFDLAFVAPAGGIALFAEGKNGKRPLHRQENLFSLPRDLLPLEDEKGKYFIISGESHRPISSAQILLKPGPKRITHLFAGDRPLARHTPVFFFKRTSLDLRTDFFEVLPRIYPVFEKDQEHFAVKNPFGTPPVPGVSFFIGGFWLLPRTRCQIESPFPASALSWEYFDGKSWKPLKLENREAILPDDLAPTVVNQVFARWLRIRYVGPFQPSPEKAPSDYYLNVSVFMADQSFAPEEIKVSNLGEESESLPQKVPDHGLSPQEAALYLCLKKPYSGGPVTLYFRGKAPRETLKRLEVSTASGFEALAFEDTTHRLKGPGFLRFYLPESFSFRKLFGEEGAWLRLVLTKEEAQKIQIEGLYLNAVTVREGQSLRLRAKATGKPGEEFSLKPLVGEARVSVGGKVWQIVDDLSLYGPEEEVAELDPQTGRLVFGDGVHGKVPERDALIEVHYVSHHGDRGNVPAWSIKELVSPLPFVEGVRQPEAAVGGKTEVQEKLLLRRLPQIMRHRQRATTASDLENLLGELEEIKRLHFAFAGERLILYVLPQAEDPAPRVSQGLRERIQEKLRPALPLTLSAFEVQDPLYVPIHLKADLVISHGVALKKALTLAQEALRRFLHPVKGNFQGEGFPFGRLPYLSDFYRLLQGLPVVRAVRKMEIYARVGEDFRPYREGRPPQLPLYVLPTPGEISLKGVSL</sequence>
<evidence type="ECO:0008006" key="2">
    <source>
        <dbReference type="Google" id="ProtNLM"/>
    </source>
</evidence>
<reference evidence="1" key="1">
    <citation type="journal article" date="2020" name="mSystems">
        <title>Genome- and Community-Level Interaction Insights into Carbon Utilization and Element Cycling Functions of Hydrothermarchaeota in Hydrothermal Sediment.</title>
        <authorList>
            <person name="Zhou Z."/>
            <person name="Liu Y."/>
            <person name="Xu W."/>
            <person name="Pan J."/>
            <person name="Luo Z.H."/>
            <person name="Li M."/>
        </authorList>
    </citation>
    <scope>NUCLEOTIDE SEQUENCE [LARGE SCALE GENOMIC DNA]</scope>
    <source>
        <strain evidence="1">HyVt-533</strain>
    </source>
</reference>
<dbReference type="Proteomes" id="UP000886101">
    <property type="component" value="Unassembled WGS sequence"/>
</dbReference>
<dbReference type="EMBL" id="DROK01000126">
    <property type="protein sequence ID" value="HHI97035.1"/>
    <property type="molecule type" value="Genomic_DNA"/>
</dbReference>
<proteinExistence type="predicted"/>
<accession>A0A7V5U2D2</accession>
<comment type="caution">
    <text evidence="1">The sequence shown here is derived from an EMBL/GenBank/DDBJ whole genome shotgun (WGS) entry which is preliminary data.</text>
</comment>
<organism evidence="1">
    <name type="scientific">Thermodesulfatator atlanticus</name>
    <dbReference type="NCBI Taxonomy" id="501497"/>
    <lineage>
        <taxon>Bacteria</taxon>
        <taxon>Pseudomonadati</taxon>
        <taxon>Thermodesulfobacteriota</taxon>
        <taxon>Thermodesulfobacteria</taxon>
        <taxon>Thermodesulfobacteriales</taxon>
        <taxon>Thermodesulfatatoraceae</taxon>
        <taxon>Thermodesulfatator</taxon>
    </lineage>
</organism>
<name>A0A7V5U2D2_9BACT</name>
<protein>
    <recommendedName>
        <fullName evidence="2">Baseplate protein J-like domain-containing protein</fullName>
    </recommendedName>
</protein>
<gene>
    <name evidence="1" type="ORF">ENJ96_04210</name>
</gene>